<organism evidence="5">
    <name type="scientific">Echinostoma caproni</name>
    <dbReference type="NCBI Taxonomy" id="27848"/>
    <lineage>
        <taxon>Eukaryota</taxon>
        <taxon>Metazoa</taxon>
        <taxon>Spiralia</taxon>
        <taxon>Lophotrochozoa</taxon>
        <taxon>Platyhelminthes</taxon>
        <taxon>Trematoda</taxon>
        <taxon>Digenea</taxon>
        <taxon>Plagiorchiida</taxon>
        <taxon>Echinostomata</taxon>
        <taxon>Echinostomatoidea</taxon>
        <taxon>Echinostomatidae</taxon>
        <taxon>Echinostoma</taxon>
    </lineage>
</organism>
<reference evidence="3 4" key="2">
    <citation type="submission" date="2018-11" db="EMBL/GenBank/DDBJ databases">
        <authorList>
            <consortium name="Pathogen Informatics"/>
        </authorList>
    </citation>
    <scope>NUCLEOTIDE SEQUENCE [LARGE SCALE GENOMIC DNA]</scope>
    <source>
        <strain evidence="3 4">Egypt</strain>
    </source>
</reference>
<dbReference type="Gene3D" id="3.40.309.10">
    <property type="entry name" value="Aldehyde Dehydrogenase, Chain A, domain 2"/>
    <property type="match status" value="1"/>
</dbReference>
<dbReference type="Proteomes" id="UP000272942">
    <property type="component" value="Unassembled WGS sequence"/>
</dbReference>
<evidence type="ECO:0000256" key="1">
    <source>
        <dbReference type="ARBA" id="ARBA00023002"/>
    </source>
</evidence>
<dbReference type="Pfam" id="PF00171">
    <property type="entry name" value="Aldedh"/>
    <property type="match status" value="1"/>
</dbReference>
<dbReference type="InterPro" id="IPR050740">
    <property type="entry name" value="Aldehyde_DH_Superfamily"/>
</dbReference>
<dbReference type="AlphaFoldDB" id="A0A183B371"/>
<dbReference type="GO" id="GO:0004777">
    <property type="term" value="F:succinate-semialdehyde dehydrogenase (NAD+) activity"/>
    <property type="evidence" value="ECO:0007669"/>
    <property type="project" value="TreeGrafter"/>
</dbReference>
<keyword evidence="1" id="KW-0560">Oxidoreductase</keyword>
<dbReference type="InterPro" id="IPR015590">
    <property type="entry name" value="Aldehyde_DH_dom"/>
</dbReference>
<evidence type="ECO:0000313" key="5">
    <source>
        <dbReference type="WBParaSite" id="ECPE_0001369601-mRNA-1"/>
    </source>
</evidence>
<sequence>MPIFLVSQLVDSSKKSGARALVGGSLPTEDSFKKGCFYPATILADCTPNMDCMRNEIFGPVAPICRSEAEAIEMANDTPHGLAAYVYTNDIRQAWHISEQLQFGMVGVNSPRVSAPEMPFGGIKDSGMGREGGPDALHEFMDAKTINWDLL</sequence>
<dbReference type="GO" id="GO:0009450">
    <property type="term" value="P:gamma-aminobutyric acid catabolic process"/>
    <property type="evidence" value="ECO:0007669"/>
    <property type="project" value="TreeGrafter"/>
</dbReference>
<name>A0A183B371_9TREM</name>
<protein>
    <submittedName>
        <fullName evidence="5">Aldedh domain-containing protein</fullName>
    </submittedName>
</protein>
<dbReference type="InterPro" id="IPR016163">
    <property type="entry name" value="Ald_DH_C"/>
</dbReference>
<dbReference type="WBParaSite" id="ECPE_0001369601-mRNA-1">
    <property type="protein sequence ID" value="ECPE_0001369601-mRNA-1"/>
    <property type="gene ID" value="ECPE_0001369601"/>
</dbReference>
<dbReference type="PANTHER" id="PTHR43353">
    <property type="entry name" value="SUCCINATE-SEMIALDEHYDE DEHYDROGENASE, MITOCHONDRIAL"/>
    <property type="match status" value="1"/>
</dbReference>
<evidence type="ECO:0000313" key="4">
    <source>
        <dbReference type="Proteomes" id="UP000272942"/>
    </source>
</evidence>
<accession>A0A183B371</accession>
<evidence type="ECO:0000259" key="2">
    <source>
        <dbReference type="Pfam" id="PF00171"/>
    </source>
</evidence>
<dbReference type="InterPro" id="IPR016161">
    <property type="entry name" value="Ald_DH/histidinol_DH"/>
</dbReference>
<gene>
    <name evidence="3" type="ORF">ECPE_LOCUS13656</name>
</gene>
<feature type="domain" description="Aldehyde dehydrogenase" evidence="2">
    <location>
        <begin position="6"/>
        <end position="146"/>
    </location>
</feature>
<dbReference type="SUPFAM" id="SSF53720">
    <property type="entry name" value="ALDH-like"/>
    <property type="match status" value="1"/>
</dbReference>
<dbReference type="EMBL" id="UZAN01055613">
    <property type="protein sequence ID" value="VDP90928.1"/>
    <property type="molecule type" value="Genomic_DNA"/>
</dbReference>
<keyword evidence="4" id="KW-1185">Reference proteome</keyword>
<dbReference type="OrthoDB" id="310895at2759"/>
<proteinExistence type="predicted"/>
<evidence type="ECO:0000313" key="3">
    <source>
        <dbReference type="EMBL" id="VDP90928.1"/>
    </source>
</evidence>
<dbReference type="PANTHER" id="PTHR43353:SF5">
    <property type="entry name" value="SUCCINATE-SEMIALDEHYDE DEHYDROGENASE, MITOCHONDRIAL"/>
    <property type="match status" value="1"/>
</dbReference>
<reference evidence="5" key="1">
    <citation type="submission" date="2016-06" db="UniProtKB">
        <authorList>
            <consortium name="WormBaseParasite"/>
        </authorList>
    </citation>
    <scope>IDENTIFICATION</scope>
</reference>